<sequence length="56" mass="6810">MNVNSDEEMLRFRTNQTKEIGSFRQEKKVNRLMQLRTIVKNKKNRMIEIVKKKAEE</sequence>
<keyword evidence="2" id="KW-1185">Reference proteome</keyword>
<dbReference type="AlphaFoldDB" id="F3QMA9"/>
<evidence type="ECO:0000313" key="2">
    <source>
        <dbReference type="Proteomes" id="UP000005156"/>
    </source>
</evidence>
<comment type="caution">
    <text evidence="1">The sequence shown here is derived from an EMBL/GenBank/DDBJ whole genome shotgun (WGS) entry which is preliminary data.</text>
</comment>
<name>F3QMA9_9BURK</name>
<gene>
    <name evidence="1" type="ORF">HMPREF9439_02086</name>
</gene>
<proteinExistence type="predicted"/>
<dbReference type="Proteomes" id="UP000005156">
    <property type="component" value="Unassembled WGS sequence"/>
</dbReference>
<reference evidence="1 2" key="1">
    <citation type="submission" date="2011-02" db="EMBL/GenBank/DDBJ databases">
        <authorList>
            <person name="Weinstock G."/>
            <person name="Sodergren E."/>
            <person name="Clifton S."/>
            <person name="Fulton L."/>
            <person name="Fulton B."/>
            <person name="Courtney L."/>
            <person name="Fronick C."/>
            <person name="Harrison M."/>
            <person name="Strong C."/>
            <person name="Farmer C."/>
            <person name="Delahaunty K."/>
            <person name="Markovic C."/>
            <person name="Hall O."/>
            <person name="Minx P."/>
            <person name="Tomlinson C."/>
            <person name="Mitreva M."/>
            <person name="Hou S."/>
            <person name="Chen J."/>
            <person name="Wollam A."/>
            <person name="Pepin K.H."/>
            <person name="Johnson M."/>
            <person name="Bhonagiri V."/>
            <person name="Zhang X."/>
            <person name="Suruliraj S."/>
            <person name="Warren W."/>
            <person name="Chinwalla A."/>
            <person name="Mardis E.R."/>
            <person name="Wilson R.K."/>
        </authorList>
    </citation>
    <scope>NUCLEOTIDE SEQUENCE [LARGE SCALE GENOMIC DNA]</scope>
    <source>
        <strain evidence="1 2">YIT 11859</strain>
    </source>
</reference>
<evidence type="ECO:0000313" key="1">
    <source>
        <dbReference type="EMBL" id="EGG52175.1"/>
    </source>
</evidence>
<dbReference type="HOGENOM" id="CLU_3010117_0_0_4"/>
<organism evidence="1 2">
    <name type="scientific">Parasutterella excrementihominis YIT 11859</name>
    <dbReference type="NCBI Taxonomy" id="762966"/>
    <lineage>
        <taxon>Bacteria</taxon>
        <taxon>Pseudomonadati</taxon>
        <taxon>Pseudomonadota</taxon>
        <taxon>Betaproteobacteria</taxon>
        <taxon>Burkholderiales</taxon>
        <taxon>Sutterellaceae</taxon>
        <taxon>Parasutterella</taxon>
    </lineage>
</organism>
<dbReference type="EMBL" id="AFBP01000073">
    <property type="protein sequence ID" value="EGG52175.1"/>
    <property type="molecule type" value="Genomic_DNA"/>
</dbReference>
<protein>
    <submittedName>
        <fullName evidence="1">Conserved domain protein</fullName>
    </submittedName>
</protein>
<accession>F3QMA9</accession>